<evidence type="ECO:0000256" key="1">
    <source>
        <dbReference type="SAM" id="Phobius"/>
    </source>
</evidence>
<comment type="caution">
    <text evidence="2">The sequence shown here is derived from an EMBL/GenBank/DDBJ whole genome shotgun (WGS) entry which is preliminary data.</text>
</comment>
<evidence type="ECO:0000313" key="3">
    <source>
        <dbReference type="Proteomes" id="UP001516400"/>
    </source>
</evidence>
<organism evidence="2 3">
    <name type="scientific">Cryptolaemus montrouzieri</name>
    <dbReference type="NCBI Taxonomy" id="559131"/>
    <lineage>
        <taxon>Eukaryota</taxon>
        <taxon>Metazoa</taxon>
        <taxon>Ecdysozoa</taxon>
        <taxon>Arthropoda</taxon>
        <taxon>Hexapoda</taxon>
        <taxon>Insecta</taxon>
        <taxon>Pterygota</taxon>
        <taxon>Neoptera</taxon>
        <taxon>Endopterygota</taxon>
        <taxon>Coleoptera</taxon>
        <taxon>Polyphaga</taxon>
        <taxon>Cucujiformia</taxon>
        <taxon>Coccinelloidea</taxon>
        <taxon>Coccinellidae</taxon>
        <taxon>Scymninae</taxon>
        <taxon>Scymnini</taxon>
        <taxon>Cryptolaemus</taxon>
    </lineage>
</organism>
<evidence type="ECO:0000313" key="2">
    <source>
        <dbReference type="EMBL" id="KAL3281651.1"/>
    </source>
</evidence>
<keyword evidence="1" id="KW-0472">Membrane</keyword>
<sequence>MEAQFNTLTRSIPQQEIVDIILNKLLPDYVKALVLHDISTIPELTSLCKRIEDSLQLHKDYRSSPRREYNKYLNPKMYLQMFVVGIAKNLVISIVIVRLNVQFSVLAVVRKELSRQNVQFVEKTSQDQASISSTLQALQVK</sequence>
<proteinExistence type="predicted"/>
<keyword evidence="1" id="KW-1133">Transmembrane helix</keyword>
<dbReference type="EMBL" id="JABFTP020000144">
    <property type="protein sequence ID" value="KAL3281651.1"/>
    <property type="molecule type" value="Genomic_DNA"/>
</dbReference>
<protein>
    <submittedName>
        <fullName evidence="2">Uncharacterized protein</fullName>
    </submittedName>
</protein>
<reference evidence="2 3" key="1">
    <citation type="journal article" date="2021" name="BMC Biol.">
        <title>Horizontally acquired antibacterial genes associated with adaptive radiation of ladybird beetles.</title>
        <authorList>
            <person name="Li H.S."/>
            <person name="Tang X.F."/>
            <person name="Huang Y.H."/>
            <person name="Xu Z.Y."/>
            <person name="Chen M.L."/>
            <person name="Du X.Y."/>
            <person name="Qiu B.Y."/>
            <person name="Chen P.T."/>
            <person name="Zhang W."/>
            <person name="Slipinski A."/>
            <person name="Escalona H.E."/>
            <person name="Waterhouse R.M."/>
            <person name="Zwick A."/>
            <person name="Pang H."/>
        </authorList>
    </citation>
    <scope>NUCLEOTIDE SEQUENCE [LARGE SCALE GENOMIC DNA]</scope>
    <source>
        <strain evidence="2">SYSU2018</strain>
    </source>
</reference>
<feature type="transmembrane region" description="Helical" evidence="1">
    <location>
        <begin position="77"/>
        <end position="101"/>
    </location>
</feature>
<accession>A0ABD2NTD4</accession>
<keyword evidence="1" id="KW-0812">Transmembrane</keyword>
<gene>
    <name evidence="2" type="ORF">HHI36_004857</name>
</gene>
<dbReference type="Proteomes" id="UP001516400">
    <property type="component" value="Unassembled WGS sequence"/>
</dbReference>
<keyword evidence="3" id="KW-1185">Reference proteome</keyword>
<dbReference type="AlphaFoldDB" id="A0ABD2NTD4"/>
<name>A0ABD2NTD4_9CUCU</name>